<dbReference type="SMART" id="SM00388">
    <property type="entry name" value="HisKA"/>
    <property type="match status" value="1"/>
</dbReference>
<evidence type="ECO:0000256" key="10">
    <source>
        <dbReference type="SAM" id="Coils"/>
    </source>
</evidence>
<dbReference type="PRINTS" id="PR00344">
    <property type="entry name" value="BCTRLSENSOR"/>
</dbReference>
<dbReference type="Pfam" id="PF00512">
    <property type="entry name" value="HisKA"/>
    <property type="match status" value="1"/>
</dbReference>
<comment type="catalytic activity">
    <reaction evidence="1">
        <text>ATP + protein L-histidine = ADP + protein N-phospho-L-histidine.</text>
        <dbReference type="EC" id="2.7.13.3"/>
    </reaction>
</comment>
<dbReference type="InterPro" id="IPR029016">
    <property type="entry name" value="GAF-like_dom_sf"/>
</dbReference>
<dbReference type="GO" id="GO:0000155">
    <property type="term" value="F:phosphorelay sensor kinase activity"/>
    <property type="evidence" value="ECO:0007669"/>
    <property type="project" value="InterPro"/>
</dbReference>
<feature type="domain" description="Protein kinase" evidence="11">
    <location>
        <begin position="7"/>
        <end position="272"/>
    </location>
</feature>
<dbReference type="PROSITE" id="PS50011">
    <property type="entry name" value="PROTEIN_KINASE_DOM"/>
    <property type="match status" value="1"/>
</dbReference>
<dbReference type="InterPro" id="IPR004358">
    <property type="entry name" value="Sig_transdc_His_kin-like_C"/>
</dbReference>
<dbReference type="Gene3D" id="3.40.50.300">
    <property type="entry name" value="P-loop containing nucleotide triphosphate hydrolases"/>
    <property type="match status" value="1"/>
</dbReference>
<evidence type="ECO:0000256" key="7">
    <source>
        <dbReference type="ARBA" id="ARBA00022777"/>
    </source>
</evidence>
<dbReference type="SMART" id="SM00387">
    <property type="entry name" value="HATPase_c"/>
    <property type="match status" value="1"/>
</dbReference>
<dbReference type="PANTHER" id="PTHR43642:SF1">
    <property type="entry name" value="HYBRID SIGNAL TRANSDUCTION HISTIDINE KINASE G"/>
    <property type="match status" value="1"/>
</dbReference>
<dbReference type="Gene3D" id="3.30.200.20">
    <property type="entry name" value="Phosphorylase Kinase, domain 1"/>
    <property type="match status" value="1"/>
</dbReference>
<dbReference type="InterPro" id="IPR011990">
    <property type="entry name" value="TPR-like_helical_dom_sf"/>
</dbReference>
<evidence type="ECO:0000256" key="6">
    <source>
        <dbReference type="ARBA" id="ARBA00022741"/>
    </source>
</evidence>
<evidence type="ECO:0000259" key="12">
    <source>
        <dbReference type="PROSITE" id="PS50109"/>
    </source>
</evidence>
<organism evidence="13 14">
    <name type="scientific">Fervidibacillus albus</name>
    <dbReference type="NCBI Taxonomy" id="2980026"/>
    <lineage>
        <taxon>Bacteria</taxon>
        <taxon>Bacillati</taxon>
        <taxon>Bacillota</taxon>
        <taxon>Bacilli</taxon>
        <taxon>Bacillales</taxon>
        <taxon>Bacillaceae</taxon>
        <taxon>Fervidibacillus</taxon>
    </lineage>
</organism>
<sequence>MANIRNYQLMEKIGENRYGLLYRAIHQNEGASVLIKLLKPDVTESIRRSFIHGYYVEEMLSSSGIFRPTKAFLDHSVPFIVYEDVPIVSLHEYVKKEMVDFVTAIDLSIKIANLLAAVHDQQFVHRSIQPDNIFIHNRNGQIFLTGFEHATKLIRGGVERDEEAADERFIPYVSPEQTEKINRNVDHRSDLYSFGCVMYELFTGKPPFEGTDQEEMIYAHLATVPPAPEKRRPNMPKFISEIVMKLLEKEPENRYQSSLGLKQDLEKSKRWLYEGKGNGTFPLGEEDFSPFFEIPYRLFGRTEEKAIITETFEQVKKGRSEILFVNGKPGIGKTALIEELYGTFIKDGGIFLQGKYDMLNKGDPYQPIVSALTPLVKQIVAQGEQSIAKWKAVLEERLGDNLEILTGFIPEFEWITGREERTREFSSLEEQRRFQITFLTLLNSLAEKIRPIVIFLDDLHWADRASLDLIEYVFAYEKCPYLFVIGAYRDEEVKVGHPLFYFLERMKNHRRNIVDLSLIPLSPEHTVQLVQHTIRSQGDEGKILANFIYPLTEGNPLFIRQVLYSFYDDGFIIPNKEGKNWEVKFDKIKELTVDEHIVSFILKKIDRLPKETIELMKRASCIGNQFSLQDLVAITKKDVLSISISLWKALEQGFVIPLNGDYKRMYLQREAPLLTARYRFSHDRIQQAVYSSLREEEKKQIHYTIGKYLKNSFETMHPKHSRFIEMVNHLNDSQSLLSEEEKWALSRWNMEAGKWVKKNAAFEPALTFFNNALNLLPEDKWKKYHSFTYELTILTGESEYLNGNYKRAENLFEEAINHAKTPLEKLKVYNLQMILSNYINRFEQAVERGMQGLSLYSEHVPKKIGKGKLAFTFLTLKLRLWRKTKHLLALPELEDEERKQLLHTYILLNTPTFFVDQHLATFFMLRAVRFTLKYGNSEATSLVYNNYALILSAGFKDYQGSYYFGKLAIKHAEKYGNPNYLGRVYFVFGCFVNHWRAPLSENISYLERGQSLSLESGNLTVAGSSSSFIIVTYHLMGTNLFRIREKIFEQLDLAKKIDYTLSNHFLTELLHWIDILSKEEPYRTELPPVEKNENSVIMHYTIRLQMFYLMNEQQLGLKTLKKLEKIVNDQLTLVVVPEYSFYSSLIKLKWMGKEAGTNEWIRDVRKQIKRLKMWADHSPNNYEHKYVFVSGCFQLFKGKEKEGIFQIQRAIQLANDRGFVQDRAIASEWLGEYFAKKGMYKLASLYLSEAEIAYRTWGARAKANKVVQLHPNLSIKRSPETDYYEFIDMKTIVQATETLSKERKVDLLLKKYMEIILKNAGADFGHLIIFHKGKGYVMVTGESSRKIIVYNQGKPLQPDTFPMSVFHYVQTSKKEVYLDDAGNRTLFSKDPYIRNNQTKSLLCLPIVLNTKLFGILYLENHLSANVRFLQQVELLKTLSSQAAIFYINARLYENLEKTVEERTVALTKMNRKLEKKNNELAQKEQTLKELFSNISHDLKSPLSAIQAYIYAILDGYAKDPEREKKYLQKSLVRIEQLNHLIQDLFELANLQSGRGAFQFSPIGVRDFCEKMYDKFVIDVTGRELSFHLEMDENISEQNPTIRIDFNRMEQVFTNLISNALRHTNQGEIKIVAFCKDERIVISVQDTGEGIKQSDLPYVFDRFYTKSKKGHGIGLSITKEIVTTHGGKIWVESEYEHGSAFYIELPKYPFVAMKDEKTDERFVNS</sequence>
<dbReference type="RefSeq" id="WP_275418848.1">
    <property type="nucleotide sequence ID" value="NZ_CP106878.1"/>
</dbReference>
<dbReference type="PROSITE" id="PS50109">
    <property type="entry name" value="HIS_KIN"/>
    <property type="match status" value="1"/>
</dbReference>
<dbReference type="InterPro" id="IPR036097">
    <property type="entry name" value="HisK_dim/P_sf"/>
</dbReference>
<evidence type="ECO:0000256" key="2">
    <source>
        <dbReference type="ARBA" id="ARBA00004651"/>
    </source>
</evidence>
<dbReference type="SUPFAM" id="SSF55781">
    <property type="entry name" value="GAF domain-like"/>
    <property type="match status" value="1"/>
</dbReference>
<dbReference type="Pfam" id="PF13191">
    <property type="entry name" value="AAA_16"/>
    <property type="match status" value="1"/>
</dbReference>
<dbReference type="SUPFAM" id="SSF56112">
    <property type="entry name" value="Protein kinase-like (PK-like)"/>
    <property type="match status" value="1"/>
</dbReference>
<keyword evidence="6" id="KW-0547">Nucleotide-binding</keyword>
<keyword evidence="14" id="KW-1185">Reference proteome</keyword>
<dbReference type="InterPro" id="IPR041664">
    <property type="entry name" value="AAA_16"/>
</dbReference>
<dbReference type="InterPro" id="IPR003661">
    <property type="entry name" value="HisK_dim/P_dom"/>
</dbReference>
<keyword evidence="8" id="KW-0067">ATP-binding</keyword>
<dbReference type="InterPro" id="IPR005467">
    <property type="entry name" value="His_kinase_dom"/>
</dbReference>
<protein>
    <recommendedName>
        <fullName evidence="3">histidine kinase</fullName>
        <ecNumber evidence="3">2.7.13.3</ecNumber>
    </recommendedName>
</protein>
<comment type="subcellular location">
    <subcellularLocation>
        <location evidence="2">Cell membrane</location>
        <topology evidence="2">Multi-pass membrane protein</topology>
    </subcellularLocation>
</comment>
<evidence type="ECO:0000259" key="11">
    <source>
        <dbReference type="PROSITE" id="PS50011"/>
    </source>
</evidence>
<dbReference type="InterPro" id="IPR000719">
    <property type="entry name" value="Prot_kinase_dom"/>
</dbReference>
<dbReference type="Pfam" id="PF01590">
    <property type="entry name" value="GAF"/>
    <property type="match status" value="1"/>
</dbReference>
<evidence type="ECO:0000256" key="1">
    <source>
        <dbReference type="ARBA" id="ARBA00000085"/>
    </source>
</evidence>
<dbReference type="SUPFAM" id="SSF48452">
    <property type="entry name" value="TPR-like"/>
    <property type="match status" value="1"/>
</dbReference>
<keyword evidence="10" id="KW-0175">Coiled coil</keyword>
<dbReference type="CDD" id="cd00075">
    <property type="entry name" value="HATPase"/>
    <property type="match status" value="1"/>
</dbReference>
<evidence type="ECO:0000256" key="4">
    <source>
        <dbReference type="ARBA" id="ARBA00022553"/>
    </source>
</evidence>
<dbReference type="Gene3D" id="3.30.565.10">
    <property type="entry name" value="Histidine kinase-like ATPase, C-terminal domain"/>
    <property type="match status" value="1"/>
</dbReference>
<reference evidence="13" key="1">
    <citation type="submission" date="2022-09" db="EMBL/GenBank/DDBJ databases">
        <title>Complete Genomes of Fervidibacillus albus and Fervidibacillus halotolerans isolated from tidal flat sediments.</title>
        <authorList>
            <person name="Kwon K.K."/>
            <person name="Yang S.-H."/>
            <person name="Park M.J."/>
            <person name="Oh H.-M."/>
        </authorList>
    </citation>
    <scope>NUCLEOTIDE SEQUENCE</scope>
    <source>
        <strain evidence="13">MEBiC13591</strain>
    </source>
</reference>
<evidence type="ECO:0000313" key="14">
    <source>
        <dbReference type="Proteomes" id="UP001164718"/>
    </source>
</evidence>
<dbReference type="InterPro" id="IPR003018">
    <property type="entry name" value="GAF"/>
</dbReference>
<dbReference type="SUPFAM" id="SSF52540">
    <property type="entry name" value="P-loop containing nucleoside triphosphate hydrolases"/>
    <property type="match status" value="1"/>
</dbReference>
<keyword evidence="7 13" id="KW-0418">Kinase</keyword>
<dbReference type="FunFam" id="3.30.565.10:FF:000006">
    <property type="entry name" value="Sensor histidine kinase WalK"/>
    <property type="match status" value="1"/>
</dbReference>
<dbReference type="EMBL" id="CP106878">
    <property type="protein sequence ID" value="WAA11031.1"/>
    <property type="molecule type" value="Genomic_DNA"/>
</dbReference>
<evidence type="ECO:0000313" key="13">
    <source>
        <dbReference type="EMBL" id="WAA11031.1"/>
    </source>
</evidence>
<evidence type="ECO:0000256" key="9">
    <source>
        <dbReference type="ARBA" id="ARBA00023012"/>
    </source>
</evidence>
<dbReference type="KEGG" id="faf:OE104_06920"/>
<dbReference type="InterPro" id="IPR027417">
    <property type="entry name" value="P-loop_NTPase"/>
</dbReference>
<dbReference type="Gene3D" id="3.30.450.40">
    <property type="match status" value="1"/>
</dbReference>
<dbReference type="InterPro" id="IPR003594">
    <property type="entry name" value="HATPase_dom"/>
</dbReference>
<dbReference type="GO" id="GO:0005524">
    <property type="term" value="F:ATP binding"/>
    <property type="evidence" value="ECO:0007669"/>
    <property type="project" value="UniProtKB-KW"/>
</dbReference>
<keyword evidence="9" id="KW-0902">Two-component regulatory system</keyword>
<dbReference type="CDD" id="cd00082">
    <property type="entry name" value="HisKA"/>
    <property type="match status" value="1"/>
</dbReference>
<dbReference type="InterPro" id="IPR053159">
    <property type="entry name" value="Hybrid_Histidine_Kinase"/>
</dbReference>
<dbReference type="SUPFAM" id="SSF47384">
    <property type="entry name" value="Homodimeric domain of signal transducing histidine kinase"/>
    <property type="match status" value="1"/>
</dbReference>
<accession>A0A9E8LWU8</accession>
<dbReference type="PANTHER" id="PTHR43642">
    <property type="entry name" value="HYBRID SIGNAL TRANSDUCTION HISTIDINE KINASE G"/>
    <property type="match status" value="1"/>
</dbReference>
<dbReference type="Gene3D" id="1.10.287.130">
    <property type="match status" value="1"/>
</dbReference>
<evidence type="ECO:0000256" key="5">
    <source>
        <dbReference type="ARBA" id="ARBA00022679"/>
    </source>
</evidence>
<dbReference type="Pfam" id="PF00069">
    <property type="entry name" value="Pkinase"/>
    <property type="match status" value="1"/>
</dbReference>
<name>A0A9E8LWU8_9BACI</name>
<dbReference type="SMART" id="SM00065">
    <property type="entry name" value="GAF"/>
    <property type="match status" value="1"/>
</dbReference>
<keyword evidence="4" id="KW-0597">Phosphoprotein</keyword>
<dbReference type="EC" id="2.7.13.3" evidence="3"/>
<dbReference type="CDD" id="cd14014">
    <property type="entry name" value="STKc_PknB_like"/>
    <property type="match status" value="1"/>
</dbReference>
<feature type="coiled-coil region" evidence="10">
    <location>
        <begin position="1452"/>
        <end position="1493"/>
    </location>
</feature>
<feature type="domain" description="Histidine kinase" evidence="12">
    <location>
        <begin position="1493"/>
        <end position="1708"/>
    </location>
</feature>
<dbReference type="SUPFAM" id="SSF55874">
    <property type="entry name" value="ATPase domain of HSP90 chaperone/DNA topoisomerase II/histidine kinase"/>
    <property type="match status" value="1"/>
</dbReference>
<keyword evidence="5" id="KW-0808">Transferase</keyword>
<dbReference type="InterPro" id="IPR011009">
    <property type="entry name" value="Kinase-like_dom_sf"/>
</dbReference>
<dbReference type="Gene3D" id="1.10.510.10">
    <property type="entry name" value="Transferase(Phosphotransferase) domain 1"/>
    <property type="match status" value="1"/>
</dbReference>
<proteinExistence type="predicted"/>
<dbReference type="GO" id="GO:0005886">
    <property type="term" value="C:plasma membrane"/>
    <property type="evidence" value="ECO:0007669"/>
    <property type="project" value="UniProtKB-SubCell"/>
</dbReference>
<gene>
    <name evidence="13" type="ORF">OE104_06920</name>
</gene>
<dbReference type="InterPro" id="IPR036890">
    <property type="entry name" value="HATPase_C_sf"/>
</dbReference>
<dbReference type="Pfam" id="PF02518">
    <property type="entry name" value="HATPase_c"/>
    <property type="match status" value="1"/>
</dbReference>
<evidence type="ECO:0000256" key="3">
    <source>
        <dbReference type="ARBA" id="ARBA00012438"/>
    </source>
</evidence>
<dbReference type="Proteomes" id="UP001164718">
    <property type="component" value="Chromosome"/>
</dbReference>
<evidence type="ECO:0000256" key="8">
    <source>
        <dbReference type="ARBA" id="ARBA00022840"/>
    </source>
</evidence>